<dbReference type="EMBL" id="JAAOAM010000144">
    <property type="protein sequence ID" value="KAF5543943.1"/>
    <property type="molecule type" value="Genomic_DNA"/>
</dbReference>
<proteinExistence type="inferred from homology"/>
<evidence type="ECO:0000256" key="1">
    <source>
        <dbReference type="ARBA" id="ARBA00023604"/>
    </source>
</evidence>
<evidence type="ECO:0000313" key="3">
    <source>
        <dbReference type="EMBL" id="KAF5543943.1"/>
    </source>
</evidence>
<organism evidence="3 4">
    <name type="scientific">Fusarium mexicanum</name>
    <dbReference type="NCBI Taxonomy" id="751941"/>
    <lineage>
        <taxon>Eukaryota</taxon>
        <taxon>Fungi</taxon>
        <taxon>Dikarya</taxon>
        <taxon>Ascomycota</taxon>
        <taxon>Pezizomycotina</taxon>
        <taxon>Sordariomycetes</taxon>
        <taxon>Hypocreomycetidae</taxon>
        <taxon>Hypocreales</taxon>
        <taxon>Nectriaceae</taxon>
        <taxon>Fusarium</taxon>
        <taxon>Fusarium fujikuroi species complex</taxon>
    </lineage>
</organism>
<keyword evidence="4" id="KW-1185">Reference proteome</keyword>
<dbReference type="NCBIfam" id="NF041278">
    <property type="entry name" value="CmcJ_NvfI_EfuI"/>
    <property type="match status" value="1"/>
</dbReference>
<dbReference type="PANTHER" id="PTHR34598:SF3">
    <property type="entry name" value="OXIDOREDUCTASE AN1597"/>
    <property type="match status" value="1"/>
</dbReference>
<name>A0A8H5IV81_9HYPO</name>
<dbReference type="InterPro" id="IPR044053">
    <property type="entry name" value="AsaB-like"/>
</dbReference>
<evidence type="ECO:0000313" key="4">
    <source>
        <dbReference type="Proteomes" id="UP000522262"/>
    </source>
</evidence>
<reference evidence="3 4" key="1">
    <citation type="submission" date="2020-05" db="EMBL/GenBank/DDBJ databases">
        <title>Identification and distribution of gene clusters putatively required for synthesis of sphingolipid metabolism inhibitors in phylogenetically diverse species of the filamentous fungus Fusarium.</title>
        <authorList>
            <person name="Kim H.-S."/>
            <person name="Busman M."/>
            <person name="Brown D.W."/>
            <person name="Divon H."/>
            <person name="Uhlig S."/>
            <person name="Proctor R.H."/>
        </authorList>
    </citation>
    <scope>NUCLEOTIDE SEQUENCE [LARGE SCALE GENOMIC DNA]</scope>
    <source>
        <strain evidence="3 4">NRRL 53147</strain>
    </source>
</reference>
<feature type="region of interest" description="Disordered" evidence="2">
    <location>
        <begin position="273"/>
        <end position="298"/>
    </location>
</feature>
<comment type="caution">
    <text evidence="3">The sequence shown here is derived from an EMBL/GenBank/DDBJ whole genome shotgun (WGS) entry which is preliminary data.</text>
</comment>
<evidence type="ECO:0000256" key="2">
    <source>
        <dbReference type="SAM" id="MobiDB-lite"/>
    </source>
</evidence>
<accession>A0A8H5IV81</accession>
<comment type="similarity">
    <text evidence="1">Belongs to the asaB hydroxylase/desaturase family.</text>
</comment>
<sequence>MTEAASNVTLNESDKPVEVDSLPSKSATLQFFDASDPKWATEKPFYSNIPFTQTKIANTNVINTSARVQISDIRGHESDFTLDKNGFQLVQWKQQFPNIGPSFQQEGYPAVVKFMKDVLGSHVKVCVFDHIVRQSQPRGSAPEDEKGYIGRPSKVAHNDQTYEGTIAKIKHDFGSQAPSILSQRFRIINVWKPLKPVRQYPLTLCDYHTCDEKDGHRSDLVYPHVVSENILFSYSPDQKWYYVSDQSDEEVWLIKTMDSLARTEDVAMYATMERARSHSRGRPTDADKKRYEDEPMTRESSVGECDLVCPQPAKAQPWKQALQVEKDSGTNPLLNWEPNAMDLGEKPWLKIDWSKIEGTGPGGVRSKSPDQMCGYSVGNLKLV</sequence>
<dbReference type="PANTHER" id="PTHR34598">
    <property type="entry name" value="BLL6449 PROTEIN"/>
    <property type="match status" value="1"/>
</dbReference>
<dbReference type="GO" id="GO:0016491">
    <property type="term" value="F:oxidoreductase activity"/>
    <property type="evidence" value="ECO:0007669"/>
    <property type="project" value="InterPro"/>
</dbReference>
<gene>
    <name evidence="3" type="ORF">FMEXI_6779</name>
</gene>
<dbReference type="AlphaFoldDB" id="A0A8H5IV81"/>
<protein>
    <submittedName>
        <fullName evidence="3">7-alpha-cephem-methoxylase</fullName>
    </submittedName>
</protein>
<feature type="compositionally biased region" description="Basic and acidic residues" evidence="2">
    <location>
        <begin position="282"/>
        <end position="297"/>
    </location>
</feature>
<dbReference type="Proteomes" id="UP000522262">
    <property type="component" value="Unassembled WGS sequence"/>
</dbReference>